<evidence type="ECO:0000256" key="2">
    <source>
        <dbReference type="ARBA" id="ARBA00022475"/>
    </source>
</evidence>
<dbReference type="GO" id="GO:0055085">
    <property type="term" value="P:transmembrane transport"/>
    <property type="evidence" value="ECO:0007669"/>
    <property type="project" value="UniProtKB-UniRule"/>
</dbReference>
<feature type="transmembrane region" description="Helical" evidence="6">
    <location>
        <begin position="21"/>
        <end position="40"/>
    </location>
</feature>
<keyword evidence="5 6" id="KW-0472">Membrane</keyword>
<feature type="transmembrane region" description="Helical" evidence="6">
    <location>
        <begin position="192"/>
        <end position="210"/>
    </location>
</feature>
<evidence type="ECO:0000256" key="4">
    <source>
        <dbReference type="ARBA" id="ARBA00022989"/>
    </source>
</evidence>
<dbReference type="GO" id="GO:0005886">
    <property type="term" value="C:plasma membrane"/>
    <property type="evidence" value="ECO:0007669"/>
    <property type="project" value="UniProtKB-SubCell"/>
</dbReference>
<comment type="subcellular location">
    <subcellularLocation>
        <location evidence="1 6">Cell membrane</location>
        <topology evidence="1 6">Multi-pass membrane protein</topology>
    </subcellularLocation>
</comment>
<dbReference type="AlphaFoldDB" id="A0A0Z8J807"/>
<dbReference type="Pfam" id="PF02687">
    <property type="entry name" value="FtsX"/>
    <property type="match status" value="1"/>
</dbReference>
<feature type="transmembrane region" description="Helical" evidence="6">
    <location>
        <begin position="143"/>
        <end position="171"/>
    </location>
</feature>
<feature type="transmembrane region" description="Helical" evidence="6">
    <location>
        <begin position="516"/>
        <end position="545"/>
    </location>
</feature>
<feature type="transmembrane region" description="Helical" evidence="6">
    <location>
        <begin position="222"/>
        <end position="248"/>
    </location>
</feature>
<proteinExistence type="inferred from homology"/>
<dbReference type="InterPro" id="IPR052536">
    <property type="entry name" value="ABC-4_Integral_Memb_Prot"/>
</dbReference>
<evidence type="ECO:0000256" key="6">
    <source>
        <dbReference type="PIRNR" id="PIRNR018968"/>
    </source>
</evidence>
<feature type="transmembrane region" description="Helical" evidence="6">
    <location>
        <begin position="280"/>
        <end position="302"/>
    </location>
</feature>
<protein>
    <submittedName>
        <fullName evidence="8">FtsX-like permease family protein</fullName>
    </submittedName>
</protein>
<feature type="transmembrane region" description="Helical" evidence="6">
    <location>
        <begin position="97"/>
        <end position="123"/>
    </location>
</feature>
<evidence type="ECO:0000259" key="7">
    <source>
        <dbReference type="Pfam" id="PF02687"/>
    </source>
</evidence>
<feature type="transmembrane region" description="Helical" evidence="6">
    <location>
        <begin position="52"/>
        <end position="76"/>
    </location>
</feature>
<name>A0A0Z8J807_STRSU</name>
<sequence length="648" mass="72469">MFYLKLAGQNIRKSMGVFAPFVLASLVLFTLICSMFLLMLSPVMKTMGYGAVSIGLGVIVLTIFSVIMEIYSFNFLMKQRAREFGLYNMLGMNKKKVALIASLELMMIFLLVVVLGSVLAGVFSNVLYLIFVNITHYSDLHFGIAPLAFVMTAFLFAGIFFLLELLAIRTIGKTSPLILFRASEKGEREPKGNVLLAALGVVGLGVGYYLSLSSKAAGVGVIYRFFIAVLFVVAGTYLFYISFMTWYLKARRKNKRYFYTPEHFITTSQMIFRMKQHATGLANITLLAVMAFVTIATTTSLYTGMSSMTGALYPKETSITYPVSDRSQGEAAYQQSVLSHFPEKAEDSLSYLTYQAGLVYDGGSEIIISPETISNPDFSKIAFTYFITQDDFRKLGNDLPELAANQVVFMRPSEKPSLKKLVLGEQTFENVANLDTAIFPDITNTLNAAVMVVSDDSVLETIRSYFEANNPQGYQVSLDYRVFTDLTDEELVTAGILNENGEYLGNVMQRTDFNNMLMGFTGGFLFTGFLLGISFLLGAALIIYYKQYSEGYEDKKSYKILQEVGMSQQAVKKTINSQTLLVFFMPLAMATLHFVVALVMLKQMLMMFGVVSSSMIYMVSGITLLAVALIYFIIYKWTSRTYYRIIER</sequence>
<keyword evidence="6" id="KW-0813">Transport</keyword>
<dbReference type="RefSeq" id="WP_043025612.1">
    <property type="nucleotide sequence ID" value="NZ_CEDT01000061.1"/>
</dbReference>
<dbReference type="PANTHER" id="PTHR46795">
    <property type="entry name" value="ABC TRANSPORTER PERMEASE-RELATED-RELATED"/>
    <property type="match status" value="1"/>
</dbReference>
<gene>
    <name evidence="8" type="ORF">I5V48_06360</name>
</gene>
<dbReference type="PANTHER" id="PTHR46795:SF3">
    <property type="entry name" value="ABC TRANSPORTER PERMEASE"/>
    <property type="match status" value="1"/>
</dbReference>
<evidence type="ECO:0000313" key="8">
    <source>
        <dbReference type="EMBL" id="QPO25634.1"/>
    </source>
</evidence>
<feature type="domain" description="ABC3 transporter permease C-terminal" evidence="7">
    <location>
        <begin position="58"/>
        <end position="176"/>
    </location>
</feature>
<evidence type="ECO:0000313" key="9">
    <source>
        <dbReference type="Proteomes" id="UP000594569"/>
    </source>
</evidence>
<dbReference type="EMBL" id="CP065430">
    <property type="protein sequence ID" value="QPO25634.1"/>
    <property type="molecule type" value="Genomic_DNA"/>
</dbReference>
<accession>A0A0Z8J807</accession>
<feature type="transmembrane region" description="Helical" evidence="6">
    <location>
        <begin position="607"/>
        <end position="634"/>
    </location>
</feature>
<keyword evidence="4 6" id="KW-1133">Transmembrane helix</keyword>
<reference evidence="8 9" key="1">
    <citation type="submission" date="2020-12" db="EMBL/GenBank/DDBJ databases">
        <title>Nonconservative transfer and diversity of a new family of integrative and conjugative elements associated with antibiotic resistance in zoonotic pathogen Streptococcus suis.</title>
        <authorList>
            <person name="Huang J."/>
        </authorList>
    </citation>
    <scope>NUCLEOTIDE SEQUENCE [LARGE SCALE GENOMIC DNA]</scope>
    <source>
        <strain evidence="8 9">YZDH1</strain>
    </source>
</reference>
<keyword evidence="2 6" id="KW-1003">Cell membrane</keyword>
<evidence type="ECO:0000256" key="1">
    <source>
        <dbReference type="ARBA" id="ARBA00004651"/>
    </source>
</evidence>
<dbReference type="Proteomes" id="UP000594569">
    <property type="component" value="Chromosome"/>
</dbReference>
<dbReference type="PIRSF" id="PIRSF018968">
    <property type="entry name" value="ABC_permease_BceB"/>
    <property type="match status" value="1"/>
</dbReference>
<keyword evidence="3 6" id="KW-0812">Transmembrane</keyword>
<evidence type="ECO:0000256" key="5">
    <source>
        <dbReference type="ARBA" id="ARBA00023136"/>
    </source>
</evidence>
<feature type="transmembrane region" description="Helical" evidence="6">
    <location>
        <begin position="580"/>
        <end position="601"/>
    </location>
</feature>
<dbReference type="InterPro" id="IPR027022">
    <property type="entry name" value="ABC_permease_BceB-typ"/>
</dbReference>
<dbReference type="InterPro" id="IPR003838">
    <property type="entry name" value="ABC3_permease_C"/>
</dbReference>
<comment type="similarity">
    <text evidence="6">Belongs to the ABC-4 integral membrane protein family.</text>
</comment>
<organism evidence="8 9">
    <name type="scientific">Streptococcus suis</name>
    <dbReference type="NCBI Taxonomy" id="1307"/>
    <lineage>
        <taxon>Bacteria</taxon>
        <taxon>Bacillati</taxon>
        <taxon>Bacillota</taxon>
        <taxon>Bacilli</taxon>
        <taxon>Lactobacillales</taxon>
        <taxon>Streptococcaceae</taxon>
        <taxon>Streptococcus</taxon>
    </lineage>
</organism>
<evidence type="ECO:0000256" key="3">
    <source>
        <dbReference type="ARBA" id="ARBA00022692"/>
    </source>
</evidence>